<dbReference type="PANTHER" id="PTHR34538:SF4">
    <property type="entry name" value="EXPRESSED PROTEIN"/>
    <property type="match status" value="1"/>
</dbReference>
<dbReference type="Proteomes" id="UP001372338">
    <property type="component" value="Unassembled WGS sequence"/>
</dbReference>
<organism evidence="1 2">
    <name type="scientific">Crotalaria pallida</name>
    <name type="common">Smooth rattlebox</name>
    <name type="synonym">Crotalaria striata</name>
    <dbReference type="NCBI Taxonomy" id="3830"/>
    <lineage>
        <taxon>Eukaryota</taxon>
        <taxon>Viridiplantae</taxon>
        <taxon>Streptophyta</taxon>
        <taxon>Embryophyta</taxon>
        <taxon>Tracheophyta</taxon>
        <taxon>Spermatophyta</taxon>
        <taxon>Magnoliopsida</taxon>
        <taxon>eudicotyledons</taxon>
        <taxon>Gunneridae</taxon>
        <taxon>Pentapetalae</taxon>
        <taxon>rosids</taxon>
        <taxon>fabids</taxon>
        <taxon>Fabales</taxon>
        <taxon>Fabaceae</taxon>
        <taxon>Papilionoideae</taxon>
        <taxon>50 kb inversion clade</taxon>
        <taxon>genistoids sensu lato</taxon>
        <taxon>core genistoids</taxon>
        <taxon>Crotalarieae</taxon>
        <taxon>Crotalaria</taxon>
    </lineage>
</organism>
<keyword evidence="2" id="KW-1185">Reference proteome</keyword>
<evidence type="ECO:0000313" key="2">
    <source>
        <dbReference type="Proteomes" id="UP001372338"/>
    </source>
</evidence>
<protein>
    <submittedName>
        <fullName evidence="1">Uncharacterized protein</fullName>
    </submittedName>
</protein>
<dbReference type="EMBL" id="JAYWIO010000004">
    <property type="protein sequence ID" value="KAK7267439.1"/>
    <property type="molecule type" value="Genomic_DNA"/>
</dbReference>
<sequence length="102" mass="12044">MKISKWYSFQRFQMLKFYRKMRVSSSSVVTLGNANVQRRVLLGCFPTSFALKQVFLKLKNGWKQILGWKRSSPQCQYSYDLKSYCLNFDDGPSNYHIKSHVC</sequence>
<proteinExistence type="predicted"/>
<name>A0AAN9F2C6_CROPI</name>
<comment type="caution">
    <text evidence="1">The sequence shown here is derived from an EMBL/GenBank/DDBJ whole genome shotgun (WGS) entry which is preliminary data.</text>
</comment>
<evidence type="ECO:0000313" key="1">
    <source>
        <dbReference type="EMBL" id="KAK7267439.1"/>
    </source>
</evidence>
<gene>
    <name evidence="1" type="ORF">RIF29_20113</name>
</gene>
<dbReference type="AlphaFoldDB" id="A0AAN9F2C6"/>
<reference evidence="1 2" key="1">
    <citation type="submission" date="2024-01" db="EMBL/GenBank/DDBJ databases">
        <title>The genomes of 5 underutilized Papilionoideae crops provide insights into root nodulation and disease resistanc.</title>
        <authorList>
            <person name="Yuan L."/>
        </authorList>
    </citation>
    <scope>NUCLEOTIDE SEQUENCE [LARGE SCALE GENOMIC DNA]</scope>
    <source>
        <strain evidence="1">ZHUSHIDOU_FW_LH</strain>
        <tissue evidence="1">Leaf</tissue>
    </source>
</reference>
<dbReference type="PANTHER" id="PTHR34538">
    <property type="entry name" value="EXPRESSED PROTEIN"/>
    <property type="match status" value="1"/>
</dbReference>
<accession>A0AAN9F2C6</accession>